<organism evidence="1 2">
    <name type="scientific">Fimbriiglobus ruber</name>
    <dbReference type="NCBI Taxonomy" id="1908690"/>
    <lineage>
        <taxon>Bacteria</taxon>
        <taxon>Pseudomonadati</taxon>
        <taxon>Planctomycetota</taxon>
        <taxon>Planctomycetia</taxon>
        <taxon>Gemmatales</taxon>
        <taxon>Gemmataceae</taxon>
        <taxon>Fimbriiglobus</taxon>
    </lineage>
</organism>
<comment type="caution">
    <text evidence="1">The sequence shown here is derived from an EMBL/GenBank/DDBJ whole genome shotgun (WGS) entry which is preliminary data.</text>
</comment>
<protein>
    <submittedName>
        <fullName evidence="1">Uncharacterized protein</fullName>
    </submittedName>
</protein>
<dbReference type="Proteomes" id="UP000214646">
    <property type="component" value="Unassembled WGS sequence"/>
</dbReference>
<name>A0A225DIG6_9BACT</name>
<proteinExistence type="predicted"/>
<accession>A0A225DIG6</accession>
<dbReference type="EMBL" id="NIDE01000006">
    <property type="protein sequence ID" value="OWK41242.1"/>
    <property type="molecule type" value="Genomic_DNA"/>
</dbReference>
<dbReference type="AlphaFoldDB" id="A0A225DIG6"/>
<sequence>MAEFLTEHHDWAGRFPSGELVYAIPEVALGSLARPTSSHPPARFDRATVDVERAFARLCRGLNAVGVWGTTPVSFPLLRPPVPPPDTAAMRARGWSVAQMAAIGGLVDQTTGANQRLVGVAGWLMTEPTFLHAVGDLRTRWEALPPFLRPRFPLDRGCVSADDAATPRVRVVEEFVAAFEPVLDRWGLTGFATWDLPVPQGPLLPNPLPASSPAHPRHGVHLFVPIHYPLQGDDDLLRRVRDEQRAQAADLGIDLSFGGLAHPETHAYLVRLQHLERAIRARFPGHRPRGLIDHIEEAAAVVLSLSTDRVRRLRIDLAACRRGHRTRVFRRPPR</sequence>
<evidence type="ECO:0000313" key="1">
    <source>
        <dbReference type="EMBL" id="OWK41242.1"/>
    </source>
</evidence>
<keyword evidence="2" id="KW-1185">Reference proteome</keyword>
<gene>
    <name evidence="1" type="ORF">FRUB_04605</name>
</gene>
<evidence type="ECO:0000313" key="2">
    <source>
        <dbReference type="Proteomes" id="UP000214646"/>
    </source>
</evidence>
<reference evidence="2" key="1">
    <citation type="submission" date="2017-06" db="EMBL/GenBank/DDBJ databases">
        <title>Genome analysis of Fimbriiglobus ruber SP5, the first member of the order Planctomycetales with confirmed chitinolytic capability.</title>
        <authorList>
            <person name="Ravin N.V."/>
            <person name="Rakitin A.L."/>
            <person name="Ivanova A.A."/>
            <person name="Beletsky A.V."/>
            <person name="Kulichevskaya I.S."/>
            <person name="Mardanov A.V."/>
            <person name="Dedysh S.N."/>
        </authorList>
    </citation>
    <scope>NUCLEOTIDE SEQUENCE [LARGE SCALE GENOMIC DNA]</scope>
    <source>
        <strain evidence="2">SP5</strain>
    </source>
</reference>